<dbReference type="RefSeq" id="WP_308894888.1">
    <property type="nucleotide sequence ID" value="NZ_CP133218.1"/>
</dbReference>
<gene>
    <name evidence="1" type="ORF">RCF98_15885</name>
</gene>
<keyword evidence="2" id="KW-1185">Reference proteome</keyword>
<proteinExistence type="predicted"/>
<evidence type="ECO:0008006" key="3">
    <source>
        <dbReference type="Google" id="ProtNLM"/>
    </source>
</evidence>
<sequence>MSKMLLLESMIMRKHMIIFIILLMAALPVWSASMVCAHVQKMPQMMDMQASGHTCCLDMQKQTSHTAADTCHCDQFQHGQFILSLPNMTVEPPASGFVATLLPSHTLSERTDVLYRPPIA</sequence>
<evidence type="ECO:0000313" key="1">
    <source>
        <dbReference type="EMBL" id="WML90435.1"/>
    </source>
</evidence>
<dbReference type="Proteomes" id="UP001236657">
    <property type="component" value="Chromosome"/>
</dbReference>
<protein>
    <recommendedName>
        <fullName evidence="3">DUF2946 domain-containing protein</fullName>
    </recommendedName>
</protein>
<reference evidence="1 2" key="1">
    <citation type="submission" date="2023-08" db="EMBL/GenBank/DDBJ databases">
        <title>New molecular markers tilS and rpoB for phylogenetic and monitoring studies of the genus Thiothrix biodiversity.</title>
        <authorList>
            <person name="Ravin N.V."/>
            <person name="Smolyakov D."/>
            <person name="Markov N.D."/>
            <person name="Beletsky A.V."/>
            <person name="Mardanov A.V."/>
            <person name="Rudenko T.S."/>
            <person name="Grabovich M.Y."/>
        </authorList>
    </citation>
    <scope>NUCLEOTIDE SEQUENCE [LARGE SCALE GENOMIC DNA]</scope>
    <source>
        <strain evidence="1 2">MK1</strain>
    </source>
</reference>
<organism evidence="1 2">
    <name type="scientific">Thiothrix lacustris</name>
    <dbReference type="NCBI Taxonomy" id="525917"/>
    <lineage>
        <taxon>Bacteria</taxon>
        <taxon>Pseudomonadati</taxon>
        <taxon>Pseudomonadota</taxon>
        <taxon>Gammaproteobacteria</taxon>
        <taxon>Thiotrichales</taxon>
        <taxon>Thiotrichaceae</taxon>
        <taxon>Thiothrix</taxon>
    </lineage>
</organism>
<name>A0ABY9MQI9_9GAMM</name>
<evidence type="ECO:0000313" key="2">
    <source>
        <dbReference type="Proteomes" id="UP001236657"/>
    </source>
</evidence>
<dbReference type="EMBL" id="CP133218">
    <property type="protein sequence ID" value="WML90435.1"/>
    <property type="molecule type" value="Genomic_DNA"/>
</dbReference>
<accession>A0ABY9MQI9</accession>